<dbReference type="InterPro" id="IPR050072">
    <property type="entry name" value="Peptidase_M20A"/>
</dbReference>
<gene>
    <name evidence="6" type="ORF">UFOPK3522_00439</name>
</gene>
<protein>
    <submittedName>
        <fullName evidence="6">Unannotated protein</fullName>
    </submittedName>
</protein>
<organism evidence="6">
    <name type="scientific">freshwater metagenome</name>
    <dbReference type="NCBI Taxonomy" id="449393"/>
    <lineage>
        <taxon>unclassified sequences</taxon>
        <taxon>metagenomes</taxon>
        <taxon>ecological metagenomes</taxon>
    </lineage>
</organism>
<dbReference type="InterPro" id="IPR036264">
    <property type="entry name" value="Bact_exopeptidase_dim_dom"/>
</dbReference>
<reference evidence="6" key="1">
    <citation type="submission" date="2020-05" db="EMBL/GenBank/DDBJ databases">
        <authorList>
            <person name="Chiriac C."/>
            <person name="Salcher M."/>
            <person name="Ghai R."/>
            <person name="Kavagutti S V."/>
        </authorList>
    </citation>
    <scope>NUCLEOTIDE SEQUENCE</scope>
</reference>
<evidence type="ECO:0000256" key="3">
    <source>
        <dbReference type="ARBA" id="ARBA00022801"/>
    </source>
</evidence>
<dbReference type="EMBL" id="CAESAO010000023">
    <property type="protein sequence ID" value="CAB4339220.1"/>
    <property type="molecule type" value="Genomic_DNA"/>
</dbReference>
<dbReference type="GO" id="GO:0009014">
    <property type="term" value="F:succinyl-diaminopimelate desuccinylase activity"/>
    <property type="evidence" value="ECO:0007669"/>
    <property type="project" value="InterPro"/>
</dbReference>
<dbReference type="NCBIfam" id="TIGR01900">
    <property type="entry name" value="dapE-gram_pos"/>
    <property type="match status" value="1"/>
</dbReference>
<dbReference type="Gene3D" id="3.30.70.360">
    <property type="match status" value="1"/>
</dbReference>
<evidence type="ECO:0000256" key="4">
    <source>
        <dbReference type="ARBA" id="ARBA00022833"/>
    </source>
</evidence>
<dbReference type="GO" id="GO:0006526">
    <property type="term" value="P:L-arginine biosynthetic process"/>
    <property type="evidence" value="ECO:0007669"/>
    <property type="project" value="TreeGrafter"/>
</dbReference>
<sequence>MPDELSARIGERTLELINIASESRGEQAICDHVLAVLAGGGVDVRDLGDGCLIAGAQRRTDRPFVLLGGHFDTVPAQGNIPGSIDETEVAGLGASDMKGSLAVMIELALAGVGIADAERSIDFGFLFFSREELPAAESSLTPLLAADADLQSAELAVMMEPTGNVIQAGCLGNCGATWTFTGRSGHSARPWLADNAIERLAEGVSALTALEPVEHEFDGLVFREVISVTSVEAGIARNVIPGEATAYVNYRFPPGITLADAEARLRSICEPFGSIEIEGSSPSGQVSIDNDLAARLIEIVGEPVEPKQAWTPVAEFELAGVSAVNFGPGEPSAAHAVDESVALGALARSYQVLERFAGEGN</sequence>
<dbReference type="InterPro" id="IPR011650">
    <property type="entry name" value="Peptidase_M20_dimer"/>
</dbReference>
<feature type="domain" description="Peptidase M20 dimerisation" evidence="5">
    <location>
        <begin position="172"/>
        <end position="270"/>
    </location>
</feature>
<dbReference type="PROSITE" id="PS00758">
    <property type="entry name" value="ARGE_DAPE_CPG2_1"/>
    <property type="match status" value="1"/>
</dbReference>
<keyword evidence="3" id="KW-0378">Hydrolase</keyword>
<dbReference type="InterPro" id="IPR001261">
    <property type="entry name" value="ArgE/DapE_CS"/>
</dbReference>
<dbReference type="SUPFAM" id="SSF55031">
    <property type="entry name" value="Bacterial exopeptidase dimerisation domain"/>
    <property type="match status" value="1"/>
</dbReference>
<evidence type="ECO:0000256" key="2">
    <source>
        <dbReference type="ARBA" id="ARBA00022723"/>
    </source>
</evidence>
<evidence type="ECO:0000259" key="5">
    <source>
        <dbReference type="Pfam" id="PF07687"/>
    </source>
</evidence>
<name>A0A6J5ZFU3_9ZZZZ</name>
<dbReference type="InterPro" id="IPR002933">
    <property type="entry name" value="Peptidase_M20"/>
</dbReference>
<comment type="cofactor">
    <cofactor evidence="1">
        <name>Zn(2+)</name>
        <dbReference type="ChEBI" id="CHEBI:29105"/>
    </cofactor>
</comment>
<dbReference type="GO" id="GO:0008777">
    <property type="term" value="F:acetylornithine deacetylase activity"/>
    <property type="evidence" value="ECO:0007669"/>
    <property type="project" value="TreeGrafter"/>
</dbReference>
<keyword evidence="4" id="KW-0862">Zinc</keyword>
<dbReference type="InterPro" id="IPR010174">
    <property type="entry name" value="Succinyl-DAP_deSuclase_DapE"/>
</dbReference>
<dbReference type="GO" id="GO:0009089">
    <property type="term" value="P:lysine biosynthetic process via diaminopimelate"/>
    <property type="evidence" value="ECO:0007669"/>
    <property type="project" value="InterPro"/>
</dbReference>
<dbReference type="Gene3D" id="3.40.630.10">
    <property type="entry name" value="Zn peptidases"/>
    <property type="match status" value="1"/>
</dbReference>
<evidence type="ECO:0000256" key="1">
    <source>
        <dbReference type="ARBA" id="ARBA00001947"/>
    </source>
</evidence>
<dbReference type="SUPFAM" id="SSF53187">
    <property type="entry name" value="Zn-dependent exopeptidases"/>
    <property type="match status" value="1"/>
</dbReference>
<dbReference type="AlphaFoldDB" id="A0A6J5ZFU3"/>
<dbReference type="Pfam" id="PF01546">
    <property type="entry name" value="Peptidase_M20"/>
    <property type="match status" value="1"/>
</dbReference>
<dbReference type="GO" id="GO:0046872">
    <property type="term" value="F:metal ion binding"/>
    <property type="evidence" value="ECO:0007669"/>
    <property type="project" value="UniProtKB-KW"/>
</dbReference>
<dbReference type="Pfam" id="PF07687">
    <property type="entry name" value="M20_dimer"/>
    <property type="match status" value="1"/>
</dbReference>
<dbReference type="PANTHER" id="PTHR43808">
    <property type="entry name" value="ACETYLORNITHINE DEACETYLASE"/>
    <property type="match status" value="1"/>
</dbReference>
<keyword evidence="2" id="KW-0479">Metal-binding</keyword>
<evidence type="ECO:0000313" key="6">
    <source>
        <dbReference type="EMBL" id="CAB4339220.1"/>
    </source>
</evidence>
<dbReference type="PANTHER" id="PTHR43808:SF31">
    <property type="entry name" value="N-ACETYL-L-CITRULLINE DEACETYLASE"/>
    <property type="match status" value="1"/>
</dbReference>
<accession>A0A6J5ZFU3</accession>
<proteinExistence type="predicted"/>